<dbReference type="PANTHER" id="PTHR12774:SF2">
    <property type="entry name" value="PEROXISOMAL BIOGENESIS FACTOR 19"/>
    <property type="match status" value="1"/>
</dbReference>
<feature type="region of interest" description="Disordered" evidence="1">
    <location>
        <begin position="20"/>
        <end position="102"/>
    </location>
</feature>
<dbReference type="Proteomes" id="UP000239649">
    <property type="component" value="Unassembled WGS sequence"/>
</dbReference>
<proteinExistence type="predicted"/>
<evidence type="ECO:0000256" key="1">
    <source>
        <dbReference type="SAM" id="MobiDB-lite"/>
    </source>
</evidence>
<dbReference type="InterPro" id="IPR006708">
    <property type="entry name" value="Pex19"/>
</dbReference>
<feature type="compositionally biased region" description="Low complexity" evidence="1">
    <location>
        <begin position="128"/>
        <end position="148"/>
    </location>
</feature>
<dbReference type="InterPro" id="IPR038322">
    <property type="entry name" value="Pex19_C_sf"/>
</dbReference>
<sequence length="350" mass="35138">MAGEGHNDLDALLDDALEGFGSAETRRAPGGGAAGADAPVTSPPQQQVDKDTDAPGSSGRSVGGRPGLAFDPLPRRKGAAAGGAPGSITEVPASAGQLASDPGLDVLSEGLSKLLAELAQAEGESAPDDSSGAAAAAAGFRGSAAAAAPEEEQQQQQRDLHATLRALSDQAPSFAAGEPNTEDEMMRLLAKHLGALGSGAGDSTGAAGGGAAGAGGGGGGGGPPPEMSSLVDSIMHQLLSKEVLYQPMKDIGDKYPGWLVANKDALSGEDYGRYEKQYGYIQRICALYEANPSDFAQLIELLQAMQQCGQPPQEIVDELAPGMQFGSDGLPGFGAAGEDLPPGMADCAVQ</sequence>
<dbReference type="STRING" id="554055.A0A2P6V3Z9"/>
<keyword evidence="3" id="KW-1185">Reference proteome</keyword>
<dbReference type="AlphaFoldDB" id="A0A2P6V3Z9"/>
<dbReference type="PANTHER" id="PTHR12774">
    <property type="entry name" value="PEROXISOMAL BIOGENESIS FACTOR 19"/>
    <property type="match status" value="1"/>
</dbReference>
<dbReference type="GO" id="GO:0005778">
    <property type="term" value="C:peroxisomal membrane"/>
    <property type="evidence" value="ECO:0007669"/>
    <property type="project" value="TreeGrafter"/>
</dbReference>
<evidence type="ECO:0000313" key="2">
    <source>
        <dbReference type="EMBL" id="PSC68797.1"/>
    </source>
</evidence>
<dbReference type="OrthoDB" id="21292at2759"/>
<gene>
    <name evidence="2" type="ORF">C2E20_7639</name>
</gene>
<feature type="region of interest" description="Disordered" evidence="1">
    <location>
        <begin position="203"/>
        <end position="229"/>
    </location>
</feature>
<comment type="caution">
    <text evidence="2">The sequence shown here is derived from an EMBL/GenBank/DDBJ whole genome shotgun (WGS) entry which is preliminary data.</text>
</comment>
<dbReference type="EMBL" id="LHPF02000033">
    <property type="protein sequence ID" value="PSC68797.1"/>
    <property type="molecule type" value="Genomic_DNA"/>
</dbReference>
<protein>
    <submittedName>
        <fullName evidence="2">Metal transporter Nramp3</fullName>
    </submittedName>
</protein>
<accession>A0A2P6V3Z9</accession>
<dbReference type="Gene3D" id="1.20.120.900">
    <property type="entry name" value="Pex19, mPTS binding domain"/>
    <property type="match status" value="1"/>
</dbReference>
<feature type="region of interest" description="Disordered" evidence="1">
    <location>
        <begin position="119"/>
        <end position="159"/>
    </location>
</feature>
<dbReference type="Pfam" id="PF04614">
    <property type="entry name" value="Pex19"/>
    <property type="match status" value="1"/>
</dbReference>
<evidence type="ECO:0000313" key="3">
    <source>
        <dbReference type="Proteomes" id="UP000239649"/>
    </source>
</evidence>
<feature type="compositionally biased region" description="Gly residues" evidence="1">
    <location>
        <begin position="203"/>
        <end position="221"/>
    </location>
</feature>
<name>A0A2P6V3Z9_9CHLO</name>
<organism evidence="2 3">
    <name type="scientific">Micractinium conductrix</name>
    <dbReference type="NCBI Taxonomy" id="554055"/>
    <lineage>
        <taxon>Eukaryota</taxon>
        <taxon>Viridiplantae</taxon>
        <taxon>Chlorophyta</taxon>
        <taxon>core chlorophytes</taxon>
        <taxon>Trebouxiophyceae</taxon>
        <taxon>Chlorellales</taxon>
        <taxon>Chlorellaceae</taxon>
        <taxon>Chlorella clade</taxon>
        <taxon>Micractinium</taxon>
    </lineage>
</organism>
<dbReference type="GO" id="GO:0045046">
    <property type="term" value="P:protein import into peroxisome membrane"/>
    <property type="evidence" value="ECO:0007669"/>
    <property type="project" value="TreeGrafter"/>
</dbReference>
<reference evidence="2 3" key="1">
    <citation type="journal article" date="2018" name="Plant J.">
        <title>Genome sequences of Chlorella sorokiniana UTEX 1602 and Micractinium conductrix SAG 241.80: implications to maltose excretion by a green alga.</title>
        <authorList>
            <person name="Arriola M.B."/>
            <person name="Velmurugan N."/>
            <person name="Zhang Y."/>
            <person name="Plunkett M.H."/>
            <person name="Hondzo H."/>
            <person name="Barney B.M."/>
        </authorList>
    </citation>
    <scope>NUCLEOTIDE SEQUENCE [LARGE SCALE GENOMIC DNA]</scope>
    <source>
        <strain evidence="2 3">SAG 241.80</strain>
    </source>
</reference>
<dbReference type="GO" id="GO:0033328">
    <property type="term" value="F:peroxisome membrane targeting sequence binding"/>
    <property type="evidence" value="ECO:0007669"/>
    <property type="project" value="TreeGrafter"/>
</dbReference>